<proteinExistence type="predicted"/>
<protein>
    <submittedName>
        <fullName evidence="1">Uncharacterized protein</fullName>
    </submittedName>
</protein>
<dbReference type="EMBL" id="JAANQT010001111">
    <property type="protein sequence ID" value="KAG1306549.1"/>
    <property type="molecule type" value="Genomic_DNA"/>
</dbReference>
<sequence>MSLSVHRVLKTRRQSRWACFNESIWDFCGSYRLGIDEQQKAGLFTERSMQTLLDSILRFKSCRSFKKEGTASFGYDGLLIKQPNSFSGKSLSRFLLQHELDVNQSMPNPIVTFSTQHPCL</sequence>
<organism evidence="1 2">
    <name type="scientific">Rhizopus oryzae</name>
    <name type="common">Mucormycosis agent</name>
    <name type="synonym">Rhizopus arrhizus var. delemar</name>
    <dbReference type="NCBI Taxonomy" id="64495"/>
    <lineage>
        <taxon>Eukaryota</taxon>
        <taxon>Fungi</taxon>
        <taxon>Fungi incertae sedis</taxon>
        <taxon>Mucoromycota</taxon>
        <taxon>Mucoromycotina</taxon>
        <taxon>Mucoromycetes</taxon>
        <taxon>Mucorales</taxon>
        <taxon>Mucorineae</taxon>
        <taxon>Rhizopodaceae</taxon>
        <taxon>Rhizopus</taxon>
    </lineage>
</organism>
<dbReference type="Proteomes" id="UP000716291">
    <property type="component" value="Unassembled WGS sequence"/>
</dbReference>
<gene>
    <name evidence="1" type="ORF">G6F64_007511</name>
</gene>
<evidence type="ECO:0000313" key="2">
    <source>
        <dbReference type="Proteomes" id="UP000716291"/>
    </source>
</evidence>
<keyword evidence="2" id="KW-1185">Reference proteome</keyword>
<comment type="caution">
    <text evidence="1">The sequence shown here is derived from an EMBL/GenBank/DDBJ whole genome shotgun (WGS) entry which is preliminary data.</text>
</comment>
<dbReference type="AlphaFoldDB" id="A0A9P6X774"/>
<accession>A0A9P6X774</accession>
<evidence type="ECO:0000313" key="1">
    <source>
        <dbReference type="EMBL" id="KAG1306549.1"/>
    </source>
</evidence>
<reference evidence="1" key="1">
    <citation type="journal article" date="2020" name="Microb. Genom.">
        <title>Genetic diversity of clinical and environmental Mucorales isolates obtained from an investigation of mucormycosis cases among solid organ transplant recipients.</title>
        <authorList>
            <person name="Nguyen M.H."/>
            <person name="Kaul D."/>
            <person name="Muto C."/>
            <person name="Cheng S.J."/>
            <person name="Richter R.A."/>
            <person name="Bruno V.M."/>
            <person name="Liu G."/>
            <person name="Beyhan S."/>
            <person name="Sundermann A.J."/>
            <person name="Mounaud S."/>
            <person name="Pasculle A.W."/>
            <person name="Nierman W.C."/>
            <person name="Driscoll E."/>
            <person name="Cumbie R."/>
            <person name="Clancy C.J."/>
            <person name="Dupont C.L."/>
        </authorList>
    </citation>
    <scope>NUCLEOTIDE SEQUENCE</scope>
    <source>
        <strain evidence="1">GL11</strain>
    </source>
</reference>
<name>A0A9P6X774_RHIOR</name>